<dbReference type="EMBL" id="MU864429">
    <property type="protein sequence ID" value="KAK4186178.1"/>
    <property type="molecule type" value="Genomic_DNA"/>
</dbReference>
<keyword evidence="3" id="KW-1185">Reference proteome</keyword>
<dbReference type="Proteomes" id="UP001302126">
    <property type="component" value="Unassembled WGS sequence"/>
</dbReference>
<feature type="signal peptide" evidence="1">
    <location>
        <begin position="1"/>
        <end position="20"/>
    </location>
</feature>
<dbReference type="AlphaFoldDB" id="A0AAN6WR48"/>
<feature type="chain" id="PRO_5043035057" description="Secreted protein" evidence="1">
    <location>
        <begin position="21"/>
        <end position="82"/>
    </location>
</feature>
<sequence>MLAGWPSMVVSLASLHVILGKTARPCEMNRNHWRNGARFGCWLCLGRRKYAEAQRRPNPQFTTDEKTFSSMFLQQNIMATQR</sequence>
<reference evidence="2" key="1">
    <citation type="journal article" date="2023" name="Mol. Phylogenet. Evol.">
        <title>Genome-scale phylogeny and comparative genomics of the fungal order Sordariales.</title>
        <authorList>
            <person name="Hensen N."/>
            <person name="Bonometti L."/>
            <person name="Westerberg I."/>
            <person name="Brannstrom I.O."/>
            <person name="Guillou S."/>
            <person name="Cros-Aarteil S."/>
            <person name="Calhoun S."/>
            <person name="Haridas S."/>
            <person name="Kuo A."/>
            <person name="Mondo S."/>
            <person name="Pangilinan J."/>
            <person name="Riley R."/>
            <person name="LaButti K."/>
            <person name="Andreopoulos B."/>
            <person name="Lipzen A."/>
            <person name="Chen C."/>
            <person name="Yan M."/>
            <person name="Daum C."/>
            <person name="Ng V."/>
            <person name="Clum A."/>
            <person name="Steindorff A."/>
            <person name="Ohm R.A."/>
            <person name="Martin F."/>
            <person name="Silar P."/>
            <person name="Natvig D.O."/>
            <person name="Lalanne C."/>
            <person name="Gautier V."/>
            <person name="Ament-Velasquez S.L."/>
            <person name="Kruys A."/>
            <person name="Hutchinson M.I."/>
            <person name="Powell A.J."/>
            <person name="Barry K."/>
            <person name="Miller A.N."/>
            <person name="Grigoriev I.V."/>
            <person name="Debuchy R."/>
            <person name="Gladieux P."/>
            <person name="Hiltunen Thoren M."/>
            <person name="Johannesson H."/>
        </authorList>
    </citation>
    <scope>NUCLEOTIDE SEQUENCE</scope>
    <source>
        <strain evidence="2">PSN309</strain>
    </source>
</reference>
<organism evidence="2 3">
    <name type="scientific">Podospora australis</name>
    <dbReference type="NCBI Taxonomy" id="1536484"/>
    <lineage>
        <taxon>Eukaryota</taxon>
        <taxon>Fungi</taxon>
        <taxon>Dikarya</taxon>
        <taxon>Ascomycota</taxon>
        <taxon>Pezizomycotina</taxon>
        <taxon>Sordariomycetes</taxon>
        <taxon>Sordariomycetidae</taxon>
        <taxon>Sordariales</taxon>
        <taxon>Podosporaceae</taxon>
        <taxon>Podospora</taxon>
    </lineage>
</organism>
<evidence type="ECO:0000313" key="2">
    <source>
        <dbReference type="EMBL" id="KAK4186178.1"/>
    </source>
</evidence>
<keyword evidence="1" id="KW-0732">Signal</keyword>
<comment type="caution">
    <text evidence="2">The sequence shown here is derived from an EMBL/GenBank/DDBJ whole genome shotgun (WGS) entry which is preliminary data.</text>
</comment>
<name>A0AAN6WR48_9PEZI</name>
<accession>A0AAN6WR48</accession>
<evidence type="ECO:0008006" key="4">
    <source>
        <dbReference type="Google" id="ProtNLM"/>
    </source>
</evidence>
<evidence type="ECO:0000256" key="1">
    <source>
        <dbReference type="SAM" id="SignalP"/>
    </source>
</evidence>
<proteinExistence type="predicted"/>
<evidence type="ECO:0000313" key="3">
    <source>
        <dbReference type="Proteomes" id="UP001302126"/>
    </source>
</evidence>
<reference evidence="2" key="2">
    <citation type="submission" date="2023-05" db="EMBL/GenBank/DDBJ databases">
        <authorList>
            <consortium name="Lawrence Berkeley National Laboratory"/>
            <person name="Steindorff A."/>
            <person name="Hensen N."/>
            <person name="Bonometti L."/>
            <person name="Westerberg I."/>
            <person name="Brannstrom I.O."/>
            <person name="Guillou S."/>
            <person name="Cros-Aarteil S."/>
            <person name="Calhoun S."/>
            <person name="Haridas S."/>
            <person name="Kuo A."/>
            <person name="Mondo S."/>
            <person name="Pangilinan J."/>
            <person name="Riley R."/>
            <person name="Labutti K."/>
            <person name="Andreopoulos B."/>
            <person name="Lipzen A."/>
            <person name="Chen C."/>
            <person name="Yanf M."/>
            <person name="Daum C."/>
            <person name="Ng V."/>
            <person name="Clum A."/>
            <person name="Ohm R."/>
            <person name="Martin F."/>
            <person name="Silar P."/>
            <person name="Natvig D."/>
            <person name="Lalanne C."/>
            <person name="Gautier V."/>
            <person name="Ament-Velasquez S.L."/>
            <person name="Kruys A."/>
            <person name="Hutchinson M.I."/>
            <person name="Powell A.J."/>
            <person name="Barry K."/>
            <person name="Miller A.N."/>
            <person name="Grigoriev I.V."/>
            <person name="Debuchy R."/>
            <person name="Gladieux P."/>
            <person name="Thoren M.H."/>
            <person name="Johannesson H."/>
        </authorList>
    </citation>
    <scope>NUCLEOTIDE SEQUENCE</scope>
    <source>
        <strain evidence="2">PSN309</strain>
    </source>
</reference>
<protein>
    <recommendedName>
        <fullName evidence="4">Secreted protein</fullName>
    </recommendedName>
</protein>
<gene>
    <name evidence="2" type="ORF">QBC35DRAFT_501845</name>
</gene>